<organism evidence="1 2">
    <name type="scientific">Fistulina hepatica ATCC 64428</name>
    <dbReference type="NCBI Taxonomy" id="1128425"/>
    <lineage>
        <taxon>Eukaryota</taxon>
        <taxon>Fungi</taxon>
        <taxon>Dikarya</taxon>
        <taxon>Basidiomycota</taxon>
        <taxon>Agaricomycotina</taxon>
        <taxon>Agaricomycetes</taxon>
        <taxon>Agaricomycetidae</taxon>
        <taxon>Agaricales</taxon>
        <taxon>Fistulinaceae</taxon>
        <taxon>Fistulina</taxon>
    </lineage>
</organism>
<protein>
    <submittedName>
        <fullName evidence="1">Uncharacterized protein</fullName>
    </submittedName>
</protein>
<dbReference type="EMBL" id="KN881763">
    <property type="protein sequence ID" value="KIY48986.1"/>
    <property type="molecule type" value="Genomic_DNA"/>
</dbReference>
<evidence type="ECO:0000313" key="2">
    <source>
        <dbReference type="Proteomes" id="UP000054144"/>
    </source>
</evidence>
<proteinExistence type="predicted"/>
<evidence type="ECO:0000313" key="1">
    <source>
        <dbReference type="EMBL" id="KIY48986.1"/>
    </source>
</evidence>
<sequence>MTAALCGRLLLPEPNDHLVWSLGFGSASTTAPLGRHVVPPYDGRSTRPSLLLEPNGHLVWPLGSPSSLTAALCGCQLLEPNDHNNVVVGLTFNVDDCPVRSSRRPSTSTAT</sequence>
<name>A0A0D7AGH2_9AGAR</name>
<gene>
    <name evidence="1" type="ORF">FISHEDRAFT_73088</name>
</gene>
<reference evidence="1 2" key="1">
    <citation type="journal article" date="2015" name="Fungal Genet. Biol.">
        <title>Evolution of novel wood decay mechanisms in Agaricales revealed by the genome sequences of Fistulina hepatica and Cylindrobasidium torrendii.</title>
        <authorList>
            <person name="Floudas D."/>
            <person name="Held B.W."/>
            <person name="Riley R."/>
            <person name="Nagy L.G."/>
            <person name="Koehler G."/>
            <person name="Ransdell A.S."/>
            <person name="Younus H."/>
            <person name="Chow J."/>
            <person name="Chiniquy J."/>
            <person name="Lipzen A."/>
            <person name="Tritt A."/>
            <person name="Sun H."/>
            <person name="Haridas S."/>
            <person name="LaButti K."/>
            <person name="Ohm R.A."/>
            <person name="Kues U."/>
            <person name="Blanchette R.A."/>
            <person name="Grigoriev I.V."/>
            <person name="Minto R.E."/>
            <person name="Hibbett D.S."/>
        </authorList>
    </citation>
    <scope>NUCLEOTIDE SEQUENCE [LARGE SCALE GENOMIC DNA]</scope>
    <source>
        <strain evidence="1 2">ATCC 64428</strain>
    </source>
</reference>
<keyword evidence="2" id="KW-1185">Reference proteome</keyword>
<dbReference type="Proteomes" id="UP000054144">
    <property type="component" value="Unassembled WGS sequence"/>
</dbReference>
<accession>A0A0D7AGH2</accession>
<dbReference type="AlphaFoldDB" id="A0A0D7AGH2"/>